<sequence>MFSYKLLSAALVGVFAASAVSASPANRAPLVQRDVANCEQYANAALGLRPRGAGGSTPVIWAGIVPGVKHAGPDGQQSSLIVTLDDNGQPLKPQQFIFYNCTDVSRPPPADYKPPTSGRPVTGYGLVRPAGATQHCLSLESTNNAPGTHNSVLDAYCTTETAENLWFYNTIAASDARMFLETSLTTDVVISQTKHKELQFIATNQRSDDATQYYDLILSNPKNPSRPPP</sequence>
<feature type="chain" id="PRO_5016453391" description="Ricin B lectin domain-containing protein" evidence="1">
    <location>
        <begin position="23"/>
        <end position="229"/>
    </location>
</feature>
<evidence type="ECO:0000313" key="2">
    <source>
        <dbReference type="EMBL" id="PWN39745.1"/>
    </source>
</evidence>
<organism evidence="2 3">
    <name type="scientific">Ceraceosorus guamensis</name>
    <dbReference type="NCBI Taxonomy" id="1522189"/>
    <lineage>
        <taxon>Eukaryota</taxon>
        <taxon>Fungi</taxon>
        <taxon>Dikarya</taxon>
        <taxon>Basidiomycota</taxon>
        <taxon>Ustilaginomycotina</taxon>
        <taxon>Exobasidiomycetes</taxon>
        <taxon>Ceraceosorales</taxon>
        <taxon>Ceraceosoraceae</taxon>
        <taxon>Ceraceosorus</taxon>
    </lineage>
</organism>
<reference evidence="2 3" key="1">
    <citation type="journal article" date="2018" name="Mol. Biol. Evol.">
        <title>Broad Genomic Sampling Reveals a Smut Pathogenic Ancestry of the Fungal Clade Ustilaginomycotina.</title>
        <authorList>
            <person name="Kijpornyongpan T."/>
            <person name="Mondo S.J."/>
            <person name="Barry K."/>
            <person name="Sandor L."/>
            <person name="Lee J."/>
            <person name="Lipzen A."/>
            <person name="Pangilinan J."/>
            <person name="LaButti K."/>
            <person name="Hainaut M."/>
            <person name="Henrissat B."/>
            <person name="Grigoriev I.V."/>
            <person name="Spatafora J.W."/>
            <person name="Aime M.C."/>
        </authorList>
    </citation>
    <scope>NUCLEOTIDE SEQUENCE [LARGE SCALE GENOMIC DNA]</scope>
    <source>
        <strain evidence="2 3">MCA 4658</strain>
    </source>
</reference>
<accession>A0A316VWB1</accession>
<evidence type="ECO:0008006" key="4">
    <source>
        <dbReference type="Google" id="ProtNLM"/>
    </source>
</evidence>
<protein>
    <recommendedName>
        <fullName evidence="4">Ricin B lectin domain-containing protein</fullName>
    </recommendedName>
</protein>
<keyword evidence="1" id="KW-0732">Signal</keyword>
<dbReference type="Proteomes" id="UP000245783">
    <property type="component" value="Unassembled WGS sequence"/>
</dbReference>
<dbReference type="OrthoDB" id="3359946at2759"/>
<gene>
    <name evidence="2" type="ORF">IE81DRAFT_349905</name>
</gene>
<dbReference type="GeneID" id="37038330"/>
<dbReference type="RefSeq" id="XP_025366905.1">
    <property type="nucleotide sequence ID" value="XM_025516460.1"/>
</dbReference>
<dbReference type="InParanoid" id="A0A316VWB1"/>
<name>A0A316VWB1_9BASI</name>
<evidence type="ECO:0000256" key="1">
    <source>
        <dbReference type="SAM" id="SignalP"/>
    </source>
</evidence>
<feature type="signal peptide" evidence="1">
    <location>
        <begin position="1"/>
        <end position="22"/>
    </location>
</feature>
<evidence type="ECO:0000313" key="3">
    <source>
        <dbReference type="Proteomes" id="UP000245783"/>
    </source>
</evidence>
<dbReference type="AlphaFoldDB" id="A0A316VWB1"/>
<dbReference type="EMBL" id="KZ819447">
    <property type="protein sequence ID" value="PWN39745.1"/>
    <property type="molecule type" value="Genomic_DNA"/>
</dbReference>
<proteinExistence type="predicted"/>
<keyword evidence="3" id="KW-1185">Reference proteome</keyword>